<dbReference type="PANTHER" id="PTHR11360:SF290">
    <property type="entry name" value="MONOCARBOXYLATE MFS PERMEASE"/>
    <property type="match status" value="1"/>
</dbReference>
<dbReference type="PROSITE" id="PS50850">
    <property type="entry name" value="MFS"/>
    <property type="match status" value="1"/>
</dbReference>
<dbReference type="Gene3D" id="1.20.1250.20">
    <property type="entry name" value="MFS general substrate transporter like domains"/>
    <property type="match status" value="2"/>
</dbReference>
<proteinExistence type="predicted"/>
<keyword evidence="3" id="KW-0472">Membrane</keyword>
<keyword evidence="2" id="KW-1133">Transmembrane helix</keyword>
<sequence>MAYLGEFRLNWRPVTAAAFGLGAGISLTSFVASLFVPALGQEFGWTGAQFALTSLGLVLAMVGVLIAGRLADTFGARRVAMAGVILLPLCYAAFSRMGGNILEYYAIFGIVMFVGATTSATVYTRVVVARFSAARGLALAIAASGAPVVGAVLSPILTRIIADHGWRSGYLALAAVTALLGLLALALLPAEGTGTVSSRATRTGTAKAYGLVLRSPAAWAILGGMFLCNLPSIVTGYQFKPMLVSLGIGSAEAAWLISLYAIGVIAGRFACGLALDRFPTHIVAALGMGLPGLGFGLIALQPDGLWPFILAVGLMGLSQGAEQDIGAYLAAGWFPRDVYSTVFGLITAGIVAAGAAGGPILSLLLGLSPSFVPFLIGSAVSVLMGGTLFLLLSKQPSAV</sequence>
<dbReference type="InterPro" id="IPR050327">
    <property type="entry name" value="Proton-linked_MCT"/>
</dbReference>
<reference evidence="4 5" key="1">
    <citation type="submission" date="2017-12" db="EMBL/GenBank/DDBJ databases">
        <title>Genomes of bacteria within cyanobacterial aggregates.</title>
        <authorList>
            <person name="Cai H."/>
        </authorList>
    </citation>
    <scope>NUCLEOTIDE SEQUENCE [LARGE SCALE GENOMIC DNA]</scope>
    <source>
        <strain evidence="4 5">TH16</strain>
    </source>
</reference>
<organism evidence="4 5">
    <name type="scientific">Niveispirillum cyanobacteriorum</name>
    <dbReference type="NCBI Taxonomy" id="1612173"/>
    <lineage>
        <taxon>Bacteria</taxon>
        <taxon>Pseudomonadati</taxon>
        <taxon>Pseudomonadota</taxon>
        <taxon>Alphaproteobacteria</taxon>
        <taxon>Rhodospirillales</taxon>
        <taxon>Azospirillaceae</taxon>
        <taxon>Niveispirillum</taxon>
    </lineage>
</organism>
<dbReference type="InterPro" id="IPR036259">
    <property type="entry name" value="MFS_trans_sf"/>
</dbReference>
<keyword evidence="1" id="KW-0812">Transmembrane</keyword>
<dbReference type="InterPro" id="IPR020846">
    <property type="entry name" value="MFS_dom"/>
</dbReference>
<dbReference type="SUPFAM" id="SSF103473">
    <property type="entry name" value="MFS general substrate transporter"/>
    <property type="match status" value="1"/>
</dbReference>
<dbReference type="AlphaFoldDB" id="A0A2K9N794"/>
<evidence type="ECO:0000313" key="5">
    <source>
        <dbReference type="Proteomes" id="UP000234752"/>
    </source>
</evidence>
<dbReference type="OrthoDB" id="9797953at2"/>
<accession>A0A2K9N794</accession>
<dbReference type="Proteomes" id="UP000234752">
    <property type="component" value="Chromosome eg_1"/>
</dbReference>
<evidence type="ECO:0000256" key="2">
    <source>
        <dbReference type="ARBA" id="ARBA00022989"/>
    </source>
</evidence>
<keyword evidence="5" id="KW-1185">Reference proteome</keyword>
<evidence type="ECO:0000256" key="1">
    <source>
        <dbReference type="ARBA" id="ARBA00022692"/>
    </source>
</evidence>
<dbReference type="Pfam" id="PF07690">
    <property type="entry name" value="MFS_1"/>
    <property type="match status" value="2"/>
</dbReference>
<dbReference type="KEGG" id="ncb:C0V82_01240"/>
<name>A0A2K9N794_9PROT</name>
<dbReference type="InterPro" id="IPR011701">
    <property type="entry name" value="MFS"/>
</dbReference>
<evidence type="ECO:0000256" key="3">
    <source>
        <dbReference type="ARBA" id="ARBA00023136"/>
    </source>
</evidence>
<evidence type="ECO:0000313" key="4">
    <source>
        <dbReference type="EMBL" id="AUN29023.1"/>
    </source>
</evidence>
<dbReference type="RefSeq" id="WP_102110773.1">
    <property type="nucleotide sequence ID" value="NZ_BMGN01000004.1"/>
</dbReference>
<gene>
    <name evidence="4" type="ORF">C0V82_01240</name>
</gene>
<dbReference type="PANTHER" id="PTHR11360">
    <property type="entry name" value="MONOCARBOXYLATE TRANSPORTER"/>
    <property type="match status" value="1"/>
</dbReference>
<dbReference type="GO" id="GO:0022857">
    <property type="term" value="F:transmembrane transporter activity"/>
    <property type="evidence" value="ECO:0007669"/>
    <property type="project" value="InterPro"/>
</dbReference>
<dbReference type="EMBL" id="CP025611">
    <property type="protein sequence ID" value="AUN29023.1"/>
    <property type="molecule type" value="Genomic_DNA"/>
</dbReference>
<protein>
    <submittedName>
        <fullName evidence="4">MFS transporter</fullName>
    </submittedName>
</protein>